<feature type="region of interest" description="Disordered" evidence="1">
    <location>
        <begin position="232"/>
        <end position="283"/>
    </location>
</feature>
<protein>
    <submittedName>
        <fullName evidence="3">Oxidoreductase, molybdopterin binding (Modular protein)</fullName>
    </submittedName>
</protein>
<dbReference type="InterPro" id="IPR000572">
    <property type="entry name" value="OxRdtase_Mopterin-bd_dom"/>
</dbReference>
<dbReference type="SUPFAM" id="SSF56524">
    <property type="entry name" value="Oxidoreductase molybdopterin-binding domain"/>
    <property type="match status" value="1"/>
</dbReference>
<proteinExistence type="predicted"/>
<dbReference type="Gene3D" id="3.90.420.10">
    <property type="entry name" value="Oxidoreductase, molybdopterin-binding domain"/>
    <property type="match status" value="1"/>
</dbReference>
<dbReference type="AlphaFoldDB" id="A0A1Y5Q1Y4"/>
<gene>
    <name evidence="3" type="ORF">SPPYR_2657</name>
</gene>
<dbReference type="KEGG" id="sphu:SPPYR_2657"/>
<dbReference type="InterPro" id="IPR036374">
    <property type="entry name" value="OxRdtase_Mopterin-bd_sf"/>
</dbReference>
<name>A0A1Y5Q1Y4_9SPHN</name>
<dbReference type="EMBL" id="LT598653">
    <property type="protein sequence ID" value="SBV33777.1"/>
    <property type="molecule type" value="Genomic_DNA"/>
</dbReference>
<dbReference type="PANTHER" id="PTHR43032:SF2">
    <property type="entry name" value="BLL0505 PROTEIN"/>
    <property type="match status" value="1"/>
</dbReference>
<dbReference type="Pfam" id="PF00174">
    <property type="entry name" value="Oxidored_molyb"/>
    <property type="match status" value="1"/>
</dbReference>
<feature type="domain" description="Oxidoreductase molybdopterin-binding" evidence="2">
    <location>
        <begin position="100"/>
        <end position="228"/>
    </location>
</feature>
<evidence type="ECO:0000256" key="1">
    <source>
        <dbReference type="SAM" id="MobiDB-lite"/>
    </source>
</evidence>
<dbReference type="PANTHER" id="PTHR43032">
    <property type="entry name" value="PROTEIN-METHIONINE-SULFOXIDE REDUCTASE"/>
    <property type="match status" value="1"/>
</dbReference>
<evidence type="ECO:0000259" key="2">
    <source>
        <dbReference type="Pfam" id="PF00174"/>
    </source>
</evidence>
<organism evidence="3">
    <name type="scientific">uncultured Sphingopyxis sp</name>
    <dbReference type="NCBI Taxonomy" id="310581"/>
    <lineage>
        <taxon>Bacteria</taxon>
        <taxon>Pseudomonadati</taxon>
        <taxon>Pseudomonadota</taxon>
        <taxon>Alphaproteobacteria</taxon>
        <taxon>Sphingomonadales</taxon>
        <taxon>Sphingomonadaceae</taxon>
        <taxon>Sphingopyxis</taxon>
        <taxon>environmental samples</taxon>
    </lineage>
</organism>
<feature type="compositionally biased region" description="Basic and acidic residues" evidence="1">
    <location>
        <begin position="256"/>
        <end position="268"/>
    </location>
</feature>
<sequence length="283" mass="30658">MSSLILPRRELIARAGGLVAAAGALPLLSGCDAINEAPVVRTILSMGEEMNRASQRALIDRDALAREFTRADLSPYFRPNGTRLPAGSDYAAHAASGFVDWRVKVSGLVARPLSLSLADIRAMPQRTQITRHDCVEGWSAIGGWTGVQLRRILAAAGVKDSARYIVFRCADRLGDALYYESCDMVDALHPQTILAWALGDAVLPIANGAPLRLADLNPYFAGAAGVRRVRQGAAQPERRAAAPAHRAPARLQARQICERDRGGREPRPYRRGQGRLLGGPRRL</sequence>
<evidence type="ECO:0000313" key="3">
    <source>
        <dbReference type="EMBL" id="SBV33777.1"/>
    </source>
</evidence>
<feature type="compositionally biased region" description="Low complexity" evidence="1">
    <location>
        <begin position="232"/>
        <end position="255"/>
    </location>
</feature>
<accession>A0A1Y5Q1Y4</accession>
<reference evidence="3" key="1">
    <citation type="submission" date="2016-03" db="EMBL/GenBank/DDBJ databases">
        <authorList>
            <person name="Ploux O."/>
        </authorList>
    </citation>
    <scope>NUCLEOTIDE SEQUENCE</scope>
    <source>
        <strain evidence="3">UC10</strain>
    </source>
</reference>